<dbReference type="RefSeq" id="WP_143028597.1">
    <property type="nucleotide sequence ID" value="NZ_FMZV01000015.1"/>
</dbReference>
<evidence type="ECO:0000313" key="2">
    <source>
        <dbReference type="EMBL" id="SDE18050.1"/>
    </source>
</evidence>
<evidence type="ECO:0000313" key="3">
    <source>
        <dbReference type="Proteomes" id="UP000199628"/>
    </source>
</evidence>
<keyword evidence="3" id="KW-1185">Reference proteome</keyword>
<sequence length="134" mass="14838">MTGSGPLSVCGAVLFAMSAAALALPDRPDERAELFATCSGRLDALATRQRARLEPDAGDSDRLRAEFEMLLDAVMPMAQEAGVVEVQARSWRHRGWREVAYLMATADYNPDRTKAAWAWHDMTLQISDCRKVLL</sequence>
<dbReference type="OrthoDB" id="7872837at2"/>
<organism evidence="2 3">
    <name type="scientific">Ruegeria marina</name>
    <dbReference type="NCBI Taxonomy" id="639004"/>
    <lineage>
        <taxon>Bacteria</taxon>
        <taxon>Pseudomonadati</taxon>
        <taxon>Pseudomonadota</taxon>
        <taxon>Alphaproteobacteria</taxon>
        <taxon>Rhodobacterales</taxon>
        <taxon>Roseobacteraceae</taxon>
        <taxon>Ruegeria</taxon>
    </lineage>
</organism>
<feature type="signal peptide" evidence="1">
    <location>
        <begin position="1"/>
        <end position="23"/>
    </location>
</feature>
<dbReference type="STRING" id="639004.SAMN04488239_11550"/>
<gene>
    <name evidence="2" type="ORF">SAMN04488239_11550</name>
</gene>
<accession>A0A1G7ATL5</accession>
<reference evidence="3" key="1">
    <citation type="submission" date="2016-10" db="EMBL/GenBank/DDBJ databases">
        <authorList>
            <person name="Varghese N."/>
            <person name="Submissions S."/>
        </authorList>
    </citation>
    <scope>NUCLEOTIDE SEQUENCE [LARGE SCALE GENOMIC DNA]</scope>
    <source>
        <strain evidence="3">CGMCC 1.9108</strain>
    </source>
</reference>
<dbReference type="AlphaFoldDB" id="A0A1G7ATL5"/>
<name>A0A1G7ATL5_9RHOB</name>
<dbReference type="Proteomes" id="UP000199628">
    <property type="component" value="Unassembled WGS sequence"/>
</dbReference>
<proteinExistence type="predicted"/>
<dbReference type="EMBL" id="FMZV01000015">
    <property type="protein sequence ID" value="SDE18050.1"/>
    <property type="molecule type" value="Genomic_DNA"/>
</dbReference>
<protein>
    <submittedName>
        <fullName evidence="2">Uncharacterized protein</fullName>
    </submittedName>
</protein>
<keyword evidence="1" id="KW-0732">Signal</keyword>
<evidence type="ECO:0000256" key="1">
    <source>
        <dbReference type="SAM" id="SignalP"/>
    </source>
</evidence>
<feature type="chain" id="PRO_5011631946" evidence="1">
    <location>
        <begin position="24"/>
        <end position="134"/>
    </location>
</feature>